<protein>
    <recommendedName>
        <fullName evidence="19">Subtilisin-like protease SBT1.7</fullName>
    </recommendedName>
</protein>
<evidence type="ECO:0000313" key="17">
    <source>
        <dbReference type="EMBL" id="KAF7136630.1"/>
    </source>
</evidence>
<dbReference type="InterPro" id="IPR003137">
    <property type="entry name" value="PA_domain"/>
</dbReference>
<feature type="domain" description="Subtilisin-like protease fibronectin type-III" evidence="16">
    <location>
        <begin position="674"/>
        <end position="774"/>
    </location>
</feature>
<feature type="region of interest" description="Disordered" evidence="11">
    <location>
        <begin position="215"/>
        <end position="242"/>
    </location>
</feature>
<dbReference type="Pfam" id="PF00082">
    <property type="entry name" value="Peptidase_S8"/>
    <property type="match status" value="1"/>
</dbReference>
<feature type="compositionally biased region" description="Low complexity" evidence="11">
    <location>
        <begin position="232"/>
        <end position="241"/>
    </location>
</feature>
<dbReference type="EMBL" id="WJXA01000008">
    <property type="protein sequence ID" value="KAF7136630.1"/>
    <property type="molecule type" value="Genomic_DNA"/>
</dbReference>
<dbReference type="InterPro" id="IPR023828">
    <property type="entry name" value="Peptidase_S8_Ser-AS"/>
</dbReference>
<dbReference type="InterPro" id="IPR036852">
    <property type="entry name" value="Peptidase_S8/S53_dom_sf"/>
</dbReference>
<dbReference type="InterPro" id="IPR034197">
    <property type="entry name" value="Peptidases_S8_3"/>
</dbReference>
<comment type="subcellular location">
    <subcellularLocation>
        <location evidence="1">Secreted</location>
    </subcellularLocation>
</comment>
<dbReference type="PROSITE" id="PS00138">
    <property type="entry name" value="SUBTILASE_SER"/>
    <property type="match status" value="1"/>
</dbReference>
<feature type="transmembrane region" description="Helical" evidence="12">
    <location>
        <begin position="20"/>
        <end position="38"/>
    </location>
</feature>
<sequence length="777" mass="82860">MHSRSGTGKGNMGRKSSTLINFLFPLVVVMSFCSHVSVAERRNNNLQKKTYIIHMEKFQMPANFNDHAEWYHSSLKSVSDSAKMHYKYNNVVHGFSTRLTPNEAETLEEQPGVVSVLEETRYQLQTTRTPQFLGLYESVKLFPGLDSVSELVIGILDTGVWPESKSFNDSEMGPVPKSWKGECESGTNFNSSNCNRKLIGARYYLKGYEAANGPIDTSIESKSPRDDEGHGTHTSSTAGGSSVKGASLDGYASGTARGMASRARVAMYKVCWLGGCFGSDILAAMDQAIDDQVNVLSLSLGGEATDYFSDTIAIGAFAAMEKGIFVSCAGGNAGPGPSTVFNVAPWITTVAAGTLDRDFPANVRLGNGMELPGMSLYKGAPFPKMLPFIYAANASNSENGNLCFPGTLIPEKVKGKIVVCDRGVSSRVEKGFVVKEAGGAGMVLANLAANGEELIADAHLLPATAVGQISGDKIKSYMSSNPNATATIRFEGTKVGIEPSPVVAAFSSRGPNPITPEVLKPDVLAPGVNILAAWSGAASPTGIPEDNRRVEFNIISGTSMACPHVSGLAALLQGAHPDWSPAAIRSALMTTAYAVYNDSQPLLDSDTGKPSTSFAYGSGQVDPVKALNPGLIYDLGIDDYLGFLCALNYTPQQIQILARKSFECDPKMDYSLTNFNYPSFAVPLRRSSNLSVVQYTRKLTNVGPAATYNVSITISGGKLVGVLVDPDTLSFSKLNEVKSYTVTFSALAMPSNSFSYGSIAWSDGNHVVRSPIAISWS</sequence>
<accession>A0A834LHW4</accession>
<dbReference type="GO" id="GO:0004252">
    <property type="term" value="F:serine-type endopeptidase activity"/>
    <property type="evidence" value="ECO:0007669"/>
    <property type="project" value="UniProtKB-UniRule"/>
</dbReference>
<feature type="domain" description="Peptidase S8/S53" evidence="13">
    <location>
        <begin position="150"/>
        <end position="619"/>
    </location>
</feature>
<keyword evidence="12" id="KW-0812">Transmembrane</keyword>
<dbReference type="GO" id="GO:0005576">
    <property type="term" value="C:extracellular region"/>
    <property type="evidence" value="ECO:0007669"/>
    <property type="project" value="UniProtKB-SubCell"/>
</dbReference>
<dbReference type="FunFam" id="3.40.50.200:FF:000006">
    <property type="entry name" value="Subtilisin-like protease SBT1.5"/>
    <property type="match status" value="1"/>
</dbReference>
<dbReference type="InterPro" id="IPR015500">
    <property type="entry name" value="Peptidase_S8_subtilisin-rel"/>
</dbReference>
<dbReference type="Gene3D" id="3.40.50.200">
    <property type="entry name" value="Peptidase S8/S53 domain"/>
    <property type="match status" value="1"/>
</dbReference>
<reference evidence="17" key="1">
    <citation type="submission" date="2019-11" db="EMBL/GenBank/DDBJ databases">
        <authorList>
            <person name="Liu Y."/>
            <person name="Hou J."/>
            <person name="Li T.-Q."/>
            <person name="Guan C.-H."/>
            <person name="Wu X."/>
            <person name="Wu H.-Z."/>
            <person name="Ling F."/>
            <person name="Zhang R."/>
            <person name="Shi X.-G."/>
            <person name="Ren J.-P."/>
            <person name="Chen E.-F."/>
            <person name="Sun J.-M."/>
        </authorList>
    </citation>
    <scope>NUCLEOTIDE SEQUENCE</scope>
    <source>
        <strain evidence="17">Adult_tree_wgs_1</strain>
        <tissue evidence="17">Leaves</tissue>
    </source>
</reference>
<keyword evidence="18" id="KW-1185">Reference proteome</keyword>
<dbReference type="PROSITE" id="PS51892">
    <property type="entry name" value="SUBTILASE"/>
    <property type="match status" value="1"/>
</dbReference>
<keyword evidence="7 10" id="KW-0720">Serine protease</keyword>
<evidence type="ECO:0000259" key="14">
    <source>
        <dbReference type="Pfam" id="PF02225"/>
    </source>
</evidence>
<dbReference type="InterPro" id="IPR041469">
    <property type="entry name" value="Subtilisin-like_FN3"/>
</dbReference>
<feature type="active site" description="Charge relay system" evidence="9 10">
    <location>
        <position position="559"/>
    </location>
</feature>
<dbReference type="InterPro" id="IPR045051">
    <property type="entry name" value="SBT"/>
</dbReference>
<dbReference type="FunFam" id="3.50.30.30:FF:000005">
    <property type="entry name" value="subtilisin-like protease SBT1.5"/>
    <property type="match status" value="1"/>
</dbReference>
<dbReference type="OrthoDB" id="206201at2759"/>
<feature type="domain" description="Inhibitor I9" evidence="15">
    <location>
        <begin position="50"/>
        <end position="125"/>
    </location>
</feature>
<dbReference type="FunFam" id="3.30.70.80:FF:000003">
    <property type="entry name" value="Subtilisin-like protease SBT1.9"/>
    <property type="match status" value="1"/>
</dbReference>
<dbReference type="InterPro" id="IPR010259">
    <property type="entry name" value="S8pro/Inhibitor_I9"/>
</dbReference>
<dbReference type="Gene3D" id="3.30.70.80">
    <property type="entry name" value="Peptidase S8 propeptide/proteinase inhibitor I9"/>
    <property type="match status" value="1"/>
</dbReference>
<evidence type="ECO:0000256" key="4">
    <source>
        <dbReference type="ARBA" id="ARBA00022670"/>
    </source>
</evidence>
<dbReference type="Pfam" id="PF05922">
    <property type="entry name" value="Inhibitor_I9"/>
    <property type="match status" value="1"/>
</dbReference>
<dbReference type="InterPro" id="IPR037045">
    <property type="entry name" value="S8pro/Inhibitor_I9_sf"/>
</dbReference>
<evidence type="ECO:0000256" key="12">
    <source>
        <dbReference type="SAM" id="Phobius"/>
    </source>
</evidence>
<organism evidence="17 18">
    <name type="scientific">Rhododendron simsii</name>
    <name type="common">Sims's rhododendron</name>
    <dbReference type="NCBI Taxonomy" id="118357"/>
    <lineage>
        <taxon>Eukaryota</taxon>
        <taxon>Viridiplantae</taxon>
        <taxon>Streptophyta</taxon>
        <taxon>Embryophyta</taxon>
        <taxon>Tracheophyta</taxon>
        <taxon>Spermatophyta</taxon>
        <taxon>Magnoliopsida</taxon>
        <taxon>eudicotyledons</taxon>
        <taxon>Gunneridae</taxon>
        <taxon>Pentapetalae</taxon>
        <taxon>asterids</taxon>
        <taxon>Ericales</taxon>
        <taxon>Ericaceae</taxon>
        <taxon>Ericoideae</taxon>
        <taxon>Rhodoreae</taxon>
        <taxon>Rhododendron</taxon>
    </lineage>
</organism>
<dbReference type="Gene3D" id="3.50.30.30">
    <property type="match status" value="1"/>
</dbReference>
<evidence type="ECO:0000313" key="18">
    <source>
        <dbReference type="Proteomes" id="UP000626092"/>
    </source>
</evidence>
<comment type="similarity">
    <text evidence="2 10">Belongs to the peptidase S8 family.</text>
</comment>
<dbReference type="Pfam" id="PF02225">
    <property type="entry name" value="PA"/>
    <property type="match status" value="1"/>
</dbReference>
<dbReference type="PRINTS" id="PR00723">
    <property type="entry name" value="SUBTILISIN"/>
</dbReference>
<keyword evidence="5" id="KW-0732">Signal</keyword>
<dbReference type="GO" id="GO:0048731">
    <property type="term" value="P:system development"/>
    <property type="evidence" value="ECO:0007669"/>
    <property type="project" value="UniProtKB-ARBA"/>
</dbReference>
<keyword evidence="3" id="KW-0964">Secreted</keyword>
<evidence type="ECO:0008006" key="19">
    <source>
        <dbReference type="Google" id="ProtNLM"/>
    </source>
</evidence>
<evidence type="ECO:0000256" key="8">
    <source>
        <dbReference type="ARBA" id="ARBA00023180"/>
    </source>
</evidence>
<evidence type="ECO:0000256" key="10">
    <source>
        <dbReference type="PROSITE-ProRule" id="PRU01240"/>
    </source>
</evidence>
<evidence type="ECO:0000256" key="5">
    <source>
        <dbReference type="ARBA" id="ARBA00022729"/>
    </source>
</evidence>
<evidence type="ECO:0000256" key="1">
    <source>
        <dbReference type="ARBA" id="ARBA00004613"/>
    </source>
</evidence>
<keyword evidence="12" id="KW-0472">Membrane</keyword>
<dbReference type="Gene3D" id="2.60.40.2310">
    <property type="match status" value="1"/>
</dbReference>
<evidence type="ECO:0000256" key="9">
    <source>
        <dbReference type="PIRSR" id="PIRSR615500-1"/>
    </source>
</evidence>
<evidence type="ECO:0000256" key="3">
    <source>
        <dbReference type="ARBA" id="ARBA00022525"/>
    </source>
</evidence>
<comment type="caution">
    <text evidence="17">The sequence shown here is derived from an EMBL/GenBank/DDBJ whole genome shotgun (WGS) entry which is preliminary data.</text>
</comment>
<dbReference type="Pfam" id="PF17766">
    <property type="entry name" value="fn3_6"/>
    <property type="match status" value="1"/>
</dbReference>
<feature type="compositionally biased region" description="Basic and acidic residues" evidence="11">
    <location>
        <begin position="222"/>
        <end position="231"/>
    </location>
</feature>
<feature type="active site" description="Charge relay system" evidence="9 10">
    <location>
        <position position="230"/>
    </location>
</feature>
<keyword evidence="12" id="KW-1133">Transmembrane helix</keyword>
<evidence type="ECO:0000256" key="11">
    <source>
        <dbReference type="SAM" id="MobiDB-lite"/>
    </source>
</evidence>
<evidence type="ECO:0000259" key="16">
    <source>
        <dbReference type="Pfam" id="PF17766"/>
    </source>
</evidence>
<feature type="active site" description="Charge relay system" evidence="9 10">
    <location>
        <position position="157"/>
    </location>
</feature>
<evidence type="ECO:0000256" key="7">
    <source>
        <dbReference type="ARBA" id="ARBA00022825"/>
    </source>
</evidence>
<keyword evidence="4 10" id="KW-0645">Protease</keyword>
<proteinExistence type="inferred from homology"/>
<gene>
    <name evidence="17" type="ORF">RHSIM_Rhsim08G0096000</name>
</gene>
<feature type="domain" description="PA" evidence="14">
    <location>
        <begin position="400"/>
        <end position="474"/>
    </location>
</feature>
<evidence type="ECO:0000259" key="13">
    <source>
        <dbReference type="Pfam" id="PF00082"/>
    </source>
</evidence>
<keyword evidence="8" id="KW-0325">Glycoprotein</keyword>
<dbReference type="AlphaFoldDB" id="A0A834LHW4"/>
<dbReference type="CDD" id="cd04852">
    <property type="entry name" value="Peptidases_S8_3"/>
    <property type="match status" value="1"/>
</dbReference>
<keyword evidence="6 10" id="KW-0378">Hydrolase</keyword>
<dbReference type="CDD" id="cd02120">
    <property type="entry name" value="PA_subtilisin_like"/>
    <property type="match status" value="1"/>
</dbReference>
<dbReference type="InterPro" id="IPR000209">
    <property type="entry name" value="Peptidase_S8/S53_dom"/>
</dbReference>
<evidence type="ECO:0000259" key="15">
    <source>
        <dbReference type="Pfam" id="PF05922"/>
    </source>
</evidence>
<name>A0A834LHW4_RHOSS</name>
<dbReference type="PANTHER" id="PTHR10795">
    <property type="entry name" value="PROPROTEIN CONVERTASE SUBTILISIN/KEXIN"/>
    <property type="match status" value="1"/>
</dbReference>
<dbReference type="SUPFAM" id="SSF52743">
    <property type="entry name" value="Subtilisin-like"/>
    <property type="match status" value="1"/>
</dbReference>
<evidence type="ECO:0000256" key="2">
    <source>
        <dbReference type="ARBA" id="ARBA00011073"/>
    </source>
</evidence>
<dbReference type="GO" id="GO:0006508">
    <property type="term" value="P:proteolysis"/>
    <property type="evidence" value="ECO:0007669"/>
    <property type="project" value="UniProtKB-KW"/>
</dbReference>
<dbReference type="Proteomes" id="UP000626092">
    <property type="component" value="Unassembled WGS sequence"/>
</dbReference>
<evidence type="ECO:0000256" key="6">
    <source>
        <dbReference type="ARBA" id="ARBA00022801"/>
    </source>
</evidence>